<dbReference type="PANTHER" id="PTHR10257">
    <property type="entry name" value="SERINE/THREONINE PROTEIN PHOSPHATASE 2A PP2A REGULATORY SUBUNIT B"/>
    <property type="match status" value="1"/>
</dbReference>
<accession>A0A5E4LXA7</accession>
<dbReference type="OrthoDB" id="6593417at2759"/>
<dbReference type="InterPro" id="IPR016024">
    <property type="entry name" value="ARM-type_fold"/>
</dbReference>
<dbReference type="GO" id="GO:0019888">
    <property type="term" value="F:protein phosphatase regulator activity"/>
    <property type="evidence" value="ECO:0007669"/>
    <property type="project" value="InterPro"/>
</dbReference>
<dbReference type="GO" id="GO:0007165">
    <property type="term" value="P:signal transduction"/>
    <property type="evidence" value="ECO:0007669"/>
    <property type="project" value="InterPro"/>
</dbReference>
<dbReference type="InterPro" id="IPR011989">
    <property type="entry name" value="ARM-like"/>
</dbReference>
<dbReference type="AlphaFoldDB" id="A0A5E4LXA7"/>
<dbReference type="Proteomes" id="UP000325440">
    <property type="component" value="Unassembled WGS sequence"/>
</dbReference>
<dbReference type="Pfam" id="PF01603">
    <property type="entry name" value="B56"/>
    <property type="match status" value="1"/>
</dbReference>
<dbReference type="Gene3D" id="1.25.10.10">
    <property type="entry name" value="Leucine-rich Repeat Variant"/>
    <property type="match status" value="1"/>
</dbReference>
<dbReference type="EMBL" id="CABPRJ010000001">
    <property type="protein sequence ID" value="VVC24129.1"/>
    <property type="molecule type" value="Genomic_DNA"/>
</dbReference>
<proteinExistence type="inferred from homology"/>
<sequence>MNNSPRTQNINRFVVHLVKSCIPYLSVSDSQMEKKCKDLDLLHTIWDKDTSEVYTAKVYAAVTKMFASNVFRPLPPSSYTLAAENEAIVAVAASIGMPPVMPKPDYDMMASAAEFTQTAITYQAFQSFVDRTEFDAEVASQFFDRRFVNGLAHRLNSGDSYERQTVRDTMARMWYACPFIHEHMLDAVVAELADFAYGYVPRHNGIDDLLHFLANNVVYEDVCQLPILKLCRVLTHLLKHPFLIAFKSNLIECVRVLDRTQKELIPHMLIFITKLWSFQNLKTIVLLRAMSDLYNVCDTDKWISLQLQIVGPLSKLFCNDDFQLADESMNFWNRILHENMKFWQSKQDDVRIVVNALKKVKRIHWNLDCVNIASSLLDFMVAKHVIKDNYMEDSEEMFQEGIRSGVNYDYTYKSIQKLVSPKISSTLPSSTDMPTTEL</sequence>
<evidence type="ECO:0000256" key="1">
    <source>
        <dbReference type="ARBA" id="ARBA00009745"/>
    </source>
</evidence>
<comment type="similarity">
    <text evidence="1">Belongs to the phosphatase 2A regulatory subunit B56 family.</text>
</comment>
<dbReference type="GO" id="GO:0000159">
    <property type="term" value="C:protein phosphatase type 2A complex"/>
    <property type="evidence" value="ECO:0007669"/>
    <property type="project" value="InterPro"/>
</dbReference>
<evidence type="ECO:0000313" key="3">
    <source>
        <dbReference type="Proteomes" id="UP000325440"/>
    </source>
</evidence>
<evidence type="ECO:0000313" key="2">
    <source>
        <dbReference type="EMBL" id="VVC24129.1"/>
    </source>
</evidence>
<dbReference type="SUPFAM" id="SSF48371">
    <property type="entry name" value="ARM repeat"/>
    <property type="match status" value="1"/>
</dbReference>
<dbReference type="PANTHER" id="PTHR10257:SF3">
    <property type="entry name" value="SERINE_THREONINE-PROTEIN PHOSPHATASE 2A 56 KDA REGULATORY SUBUNIT GAMMA ISOFORM"/>
    <property type="match status" value="1"/>
</dbReference>
<gene>
    <name evidence="2" type="ORF">CINCED_3A015359</name>
</gene>
<name>A0A5E4LXA7_9HEMI</name>
<organism evidence="2 3">
    <name type="scientific">Cinara cedri</name>
    <dbReference type="NCBI Taxonomy" id="506608"/>
    <lineage>
        <taxon>Eukaryota</taxon>
        <taxon>Metazoa</taxon>
        <taxon>Ecdysozoa</taxon>
        <taxon>Arthropoda</taxon>
        <taxon>Hexapoda</taxon>
        <taxon>Insecta</taxon>
        <taxon>Pterygota</taxon>
        <taxon>Neoptera</taxon>
        <taxon>Paraneoptera</taxon>
        <taxon>Hemiptera</taxon>
        <taxon>Sternorrhyncha</taxon>
        <taxon>Aphidomorpha</taxon>
        <taxon>Aphidoidea</taxon>
        <taxon>Aphididae</taxon>
        <taxon>Lachninae</taxon>
        <taxon>Cinara</taxon>
    </lineage>
</organism>
<protein>
    <submittedName>
        <fullName evidence="2">Armadillo-type fold,Protein phosphatase 2A, regulatory B subunit, B56,Armadillo-like helical</fullName>
    </submittedName>
</protein>
<keyword evidence="3" id="KW-1185">Reference proteome</keyword>
<dbReference type="InterPro" id="IPR002554">
    <property type="entry name" value="PP2A_B56"/>
</dbReference>
<reference evidence="2 3" key="1">
    <citation type="submission" date="2019-08" db="EMBL/GenBank/DDBJ databases">
        <authorList>
            <person name="Alioto T."/>
            <person name="Alioto T."/>
            <person name="Gomez Garrido J."/>
        </authorList>
    </citation>
    <scope>NUCLEOTIDE SEQUENCE [LARGE SCALE GENOMIC DNA]</scope>
</reference>